<dbReference type="EMBL" id="JTDY01002856">
    <property type="protein sequence ID" value="KOB70593.1"/>
    <property type="molecule type" value="Genomic_DNA"/>
</dbReference>
<dbReference type="CDD" id="cd03784">
    <property type="entry name" value="GT1_Gtf-like"/>
    <property type="match status" value="1"/>
</dbReference>
<organism evidence="4 5">
    <name type="scientific">Operophtera brumata</name>
    <name type="common">Winter moth</name>
    <name type="synonym">Phalaena brumata</name>
    <dbReference type="NCBI Taxonomy" id="104452"/>
    <lineage>
        <taxon>Eukaryota</taxon>
        <taxon>Metazoa</taxon>
        <taxon>Ecdysozoa</taxon>
        <taxon>Arthropoda</taxon>
        <taxon>Hexapoda</taxon>
        <taxon>Insecta</taxon>
        <taxon>Pterygota</taxon>
        <taxon>Neoptera</taxon>
        <taxon>Endopterygota</taxon>
        <taxon>Lepidoptera</taxon>
        <taxon>Glossata</taxon>
        <taxon>Ditrysia</taxon>
        <taxon>Geometroidea</taxon>
        <taxon>Geometridae</taxon>
        <taxon>Larentiinae</taxon>
        <taxon>Operophtera</taxon>
    </lineage>
</organism>
<dbReference type="GO" id="GO:0008194">
    <property type="term" value="F:UDP-glycosyltransferase activity"/>
    <property type="evidence" value="ECO:0007669"/>
    <property type="project" value="InterPro"/>
</dbReference>
<comment type="caution">
    <text evidence="4">The sequence shown here is derived from an EMBL/GenBank/DDBJ whole genome shotgun (WGS) entry which is preliminary data.</text>
</comment>
<name>A0A0L7L528_OPEBR</name>
<sequence>DIQEILDSSTNGVVYFSMGSILKSSDLPAETKRGLLKLLGELPYTVLWKFEEQLKDLPKNLHVKAWMPQAAILALRYGVPLVAVPVFGDQPANAAQAVRSGYAVKVHFDEVQLADNLRPALKEILNNDSYYKQAKYLSFLFNNRPVPPTKLIAHY</sequence>
<protein>
    <submittedName>
        <fullName evidence="4">UDP-glucosyltransferase</fullName>
    </submittedName>
</protein>
<feature type="non-terminal residue" evidence="4">
    <location>
        <position position="155"/>
    </location>
</feature>
<accession>A0A0L7L528</accession>
<dbReference type="STRING" id="104452.A0A0L7L528"/>
<dbReference type="PANTHER" id="PTHR48043">
    <property type="entry name" value="EG:EG0003.4 PROTEIN-RELATED"/>
    <property type="match status" value="1"/>
</dbReference>
<reference evidence="4 5" key="1">
    <citation type="journal article" date="2015" name="Genome Biol. Evol.">
        <title>The genome of winter moth (Operophtera brumata) provides a genomic perspective on sexual dimorphism and phenology.</title>
        <authorList>
            <person name="Derks M.F."/>
            <person name="Smit S."/>
            <person name="Salis L."/>
            <person name="Schijlen E."/>
            <person name="Bossers A."/>
            <person name="Mateman C."/>
            <person name="Pijl A.S."/>
            <person name="de Ridder D."/>
            <person name="Groenen M.A."/>
            <person name="Visser M.E."/>
            <person name="Megens H.J."/>
        </authorList>
    </citation>
    <scope>NUCLEOTIDE SEQUENCE [LARGE SCALE GENOMIC DNA]</scope>
    <source>
        <strain evidence="4">WM2013NL</strain>
        <tissue evidence="4">Head and thorax</tissue>
    </source>
</reference>
<comment type="similarity">
    <text evidence="1">Belongs to the UDP-glycosyltransferase family.</text>
</comment>
<gene>
    <name evidence="4" type="ORF">OBRU01_15677</name>
</gene>
<dbReference type="Gene3D" id="3.40.50.2000">
    <property type="entry name" value="Glycogen Phosphorylase B"/>
    <property type="match status" value="2"/>
</dbReference>
<dbReference type="SUPFAM" id="SSF53756">
    <property type="entry name" value="UDP-Glycosyltransferase/glycogen phosphorylase"/>
    <property type="match status" value="1"/>
</dbReference>
<dbReference type="AlphaFoldDB" id="A0A0L7L528"/>
<evidence type="ECO:0000256" key="2">
    <source>
        <dbReference type="ARBA" id="ARBA00022676"/>
    </source>
</evidence>
<evidence type="ECO:0000256" key="3">
    <source>
        <dbReference type="ARBA" id="ARBA00022679"/>
    </source>
</evidence>
<keyword evidence="3 4" id="KW-0808">Transferase</keyword>
<dbReference type="InterPro" id="IPR050271">
    <property type="entry name" value="UDP-glycosyltransferase"/>
</dbReference>
<keyword evidence="5" id="KW-1185">Reference proteome</keyword>
<dbReference type="PANTHER" id="PTHR48043:SF159">
    <property type="entry name" value="EG:EG0003.4 PROTEIN-RELATED"/>
    <property type="match status" value="1"/>
</dbReference>
<evidence type="ECO:0000256" key="1">
    <source>
        <dbReference type="ARBA" id="ARBA00009995"/>
    </source>
</evidence>
<proteinExistence type="inferred from homology"/>
<dbReference type="Pfam" id="PF00201">
    <property type="entry name" value="UDPGT"/>
    <property type="match status" value="1"/>
</dbReference>
<dbReference type="Proteomes" id="UP000037510">
    <property type="component" value="Unassembled WGS sequence"/>
</dbReference>
<keyword evidence="2" id="KW-0328">Glycosyltransferase</keyword>
<evidence type="ECO:0000313" key="4">
    <source>
        <dbReference type="EMBL" id="KOB70593.1"/>
    </source>
</evidence>
<feature type="non-terminal residue" evidence="4">
    <location>
        <position position="1"/>
    </location>
</feature>
<dbReference type="InterPro" id="IPR002213">
    <property type="entry name" value="UDP_glucos_trans"/>
</dbReference>
<evidence type="ECO:0000313" key="5">
    <source>
        <dbReference type="Proteomes" id="UP000037510"/>
    </source>
</evidence>